<gene>
    <name evidence="3" type="ORF">BDV29DRAFT_159647</name>
</gene>
<proteinExistence type="inferred from homology"/>
<dbReference type="GO" id="GO:0043386">
    <property type="term" value="P:mycotoxin biosynthetic process"/>
    <property type="evidence" value="ECO:0007669"/>
    <property type="project" value="InterPro"/>
</dbReference>
<evidence type="ECO:0008006" key="5">
    <source>
        <dbReference type="Google" id="ProtNLM"/>
    </source>
</evidence>
<keyword evidence="4" id="KW-1185">Reference proteome</keyword>
<accession>A0A5N5WS28</accession>
<dbReference type="OrthoDB" id="3687641at2759"/>
<dbReference type="Pfam" id="PF11807">
    <property type="entry name" value="UstYa"/>
    <property type="match status" value="1"/>
</dbReference>
<dbReference type="InterPro" id="IPR021765">
    <property type="entry name" value="UstYa-like"/>
</dbReference>
<comment type="similarity">
    <text evidence="2">Belongs to the ustYa family.</text>
</comment>
<dbReference type="PANTHER" id="PTHR33365:SF4">
    <property type="entry name" value="CYCLOCHLOROTINE BIOSYNTHESIS PROTEIN O"/>
    <property type="match status" value="1"/>
</dbReference>
<evidence type="ECO:0000313" key="4">
    <source>
        <dbReference type="Proteomes" id="UP000326565"/>
    </source>
</evidence>
<dbReference type="AlphaFoldDB" id="A0A5N5WS28"/>
<protein>
    <recommendedName>
        <fullName evidence="5">Tat pathway signal sequence</fullName>
    </recommendedName>
</protein>
<organism evidence="3 4">
    <name type="scientific">Aspergillus leporis</name>
    <dbReference type="NCBI Taxonomy" id="41062"/>
    <lineage>
        <taxon>Eukaryota</taxon>
        <taxon>Fungi</taxon>
        <taxon>Dikarya</taxon>
        <taxon>Ascomycota</taxon>
        <taxon>Pezizomycotina</taxon>
        <taxon>Eurotiomycetes</taxon>
        <taxon>Eurotiomycetidae</taxon>
        <taxon>Eurotiales</taxon>
        <taxon>Aspergillaceae</taxon>
        <taxon>Aspergillus</taxon>
        <taxon>Aspergillus subgen. Circumdati</taxon>
    </lineage>
</organism>
<name>A0A5N5WS28_9EURO</name>
<comment type="pathway">
    <text evidence="1">Mycotoxin biosynthesis.</text>
</comment>
<evidence type="ECO:0000313" key="3">
    <source>
        <dbReference type="EMBL" id="KAB8071291.1"/>
    </source>
</evidence>
<dbReference type="EMBL" id="ML732277">
    <property type="protein sequence ID" value="KAB8071291.1"/>
    <property type="molecule type" value="Genomic_DNA"/>
</dbReference>
<reference evidence="3 4" key="1">
    <citation type="submission" date="2019-04" db="EMBL/GenBank/DDBJ databases">
        <title>Friends and foes A comparative genomics study of 23 Aspergillus species from section Flavi.</title>
        <authorList>
            <consortium name="DOE Joint Genome Institute"/>
            <person name="Kjaerbolling I."/>
            <person name="Vesth T."/>
            <person name="Frisvad J.C."/>
            <person name="Nybo J.L."/>
            <person name="Theobald S."/>
            <person name="Kildgaard S."/>
            <person name="Isbrandt T."/>
            <person name="Kuo A."/>
            <person name="Sato A."/>
            <person name="Lyhne E.K."/>
            <person name="Kogle M.E."/>
            <person name="Wiebenga A."/>
            <person name="Kun R.S."/>
            <person name="Lubbers R.J."/>
            <person name="Makela M.R."/>
            <person name="Barry K."/>
            <person name="Chovatia M."/>
            <person name="Clum A."/>
            <person name="Daum C."/>
            <person name="Haridas S."/>
            <person name="He G."/>
            <person name="LaButti K."/>
            <person name="Lipzen A."/>
            <person name="Mondo S."/>
            <person name="Riley R."/>
            <person name="Salamov A."/>
            <person name="Simmons B.A."/>
            <person name="Magnuson J.K."/>
            <person name="Henrissat B."/>
            <person name="Mortensen U.H."/>
            <person name="Larsen T.O."/>
            <person name="Devries R.P."/>
            <person name="Grigoriev I.V."/>
            <person name="Machida M."/>
            <person name="Baker S.E."/>
            <person name="Andersen M.R."/>
        </authorList>
    </citation>
    <scope>NUCLEOTIDE SEQUENCE [LARGE SCALE GENOMIC DNA]</scope>
    <source>
        <strain evidence="3 4">CBS 151.66</strain>
    </source>
</reference>
<evidence type="ECO:0000256" key="2">
    <source>
        <dbReference type="ARBA" id="ARBA00035112"/>
    </source>
</evidence>
<dbReference type="PANTHER" id="PTHR33365">
    <property type="entry name" value="YALI0B05434P"/>
    <property type="match status" value="1"/>
</dbReference>
<sequence length="225" mass="25917">MEATGDFNSLFGLGYGQVPVYTRARRMNKVPFKINEMKTFLRETKRFQRAGFHDDRHNDFTIYEGAPNELNNAAWEKLLNVGVVGISDGEDLRLINGTARSITNPSVHIVELEMFHQLHCLKWLRDRYWELEGAVTTSMSVPQRQAHSDHCIDYLRQVIMCHGDLTPITFEWSQGINGYIAHHSTPHMCRDLNAIYEWAATRDDTGLRAGGNHENVDLEEHEKFD</sequence>
<evidence type="ECO:0000256" key="1">
    <source>
        <dbReference type="ARBA" id="ARBA00004685"/>
    </source>
</evidence>
<dbReference type="Proteomes" id="UP000326565">
    <property type="component" value="Unassembled WGS sequence"/>
</dbReference>